<dbReference type="InterPro" id="IPR003591">
    <property type="entry name" value="Leu-rich_rpt_typical-subtyp"/>
</dbReference>
<dbReference type="PANTHER" id="PTHR24369">
    <property type="entry name" value="ANTIGEN BSP, PUTATIVE-RELATED"/>
    <property type="match status" value="1"/>
</dbReference>
<dbReference type="PANTHER" id="PTHR24369:SF210">
    <property type="entry name" value="CHAOPTIN-RELATED"/>
    <property type="match status" value="1"/>
</dbReference>
<dbReference type="PROSITE" id="PS51450">
    <property type="entry name" value="LRR"/>
    <property type="match status" value="1"/>
</dbReference>
<dbReference type="GO" id="GO:0005886">
    <property type="term" value="C:plasma membrane"/>
    <property type="evidence" value="ECO:0007669"/>
    <property type="project" value="TreeGrafter"/>
</dbReference>
<dbReference type="EMBL" id="JALNTZ010000004">
    <property type="protein sequence ID" value="KAJ3656887.1"/>
    <property type="molecule type" value="Genomic_DNA"/>
</dbReference>
<evidence type="ECO:0000256" key="3">
    <source>
        <dbReference type="ARBA" id="ARBA00022737"/>
    </source>
</evidence>
<keyword evidence="6" id="KW-1185">Reference proteome</keyword>
<evidence type="ECO:0000256" key="1">
    <source>
        <dbReference type="ARBA" id="ARBA00022614"/>
    </source>
</evidence>
<comment type="caution">
    <text evidence="5">The sequence shown here is derived from an EMBL/GenBank/DDBJ whole genome shotgun (WGS) entry which is preliminary data.</text>
</comment>
<feature type="signal peptide" evidence="4">
    <location>
        <begin position="1"/>
        <end position="20"/>
    </location>
</feature>
<keyword evidence="3" id="KW-0677">Repeat</keyword>
<keyword evidence="1" id="KW-0433">Leucine-rich repeat</keyword>
<proteinExistence type="predicted"/>
<dbReference type="Pfam" id="PF13855">
    <property type="entry name" value="LRR_8"/>
    <property type="match status" value="3"/>
</dbReference>
<keyword evidence="2 4" id="KW-0732">Signal</keyword>
<reference evidence="5" key="1">
    <citation type="journal article" date="2023" name="G3 (Bethesda)">
        <title>Whole genome assemblies of Zophobas morio and Tenebrio molitor.</title>
        <authorList>
            <person name="Kaur S."/>
            <person name="Stinson S.A."/>
            <person name="diCenzo G.C."/>
        </authorList>
    </citation>
    <scope>NUCLEOTIDE SEQUENCE</scope>
    <source>
        <strain evidence="5">QUZm001</strain>
    </source>
</reference>
<feature type="chain" id="PRO_5041357233" description="Leucine-rich repeat-containing protein 15" evidence="4">
    <location>
        <begin position="21"/>
        <end position="446"/>
    </location>
</feature>
<evidence type="ECO:0000313" key="6">
    <source>
        <dbReference type="Proteomes" id="UP001168821"/>
    </source>
</evidence>
<organism evidence="5 6">
    <name type="scientific">Zophobas morio</name>
    <dbReference type="NCBI Taxonomy" id="2755281"/>
    <lineage>
        <taxon>Eukaryota</taxon>
        <taxon>Metazoa</taxon>
        <taxon>Ecdysozoa</taxon>
        <taxon>Arthropoda</taxon>
        <taxon>Hexapoda</taxon>
        <taxon>Insecta</taxon>
        <taxon>Pterygota</taxon>
        <taxon>Neoptera</taxon>
        <taxon>Endopterygota</taxon>
        <taxon>Coleoptera</taxon>
        <taxon>Polyphaga</taxon>
        <taxon>Cucujiformia</taxon>
        <taxon>Tenebrionidae</taxon>
        <taxon>Zophobas</taxon>
    </lineage>
</organism>
<dbReference type="Gene3D" id="3.80.10.10">
    <property type="entry name" value="Ribonuclease Inhibitor"/>
    <property type="match status" value="3"/>
</dbReference>
<evidence type="ECO:0000256" key="4">
    <source>
        <dbReference type="SAM" id="SignalP"/>
    </source>
</evidence>
<dbReference type="InterPro" id="IPR001611">
    <property type="entry name" value="Leu-rich_rpt"/>
</dbReference>
<dbReference type="SUPFAM" id="SSF52058">
    <property type="entry name" value="L domain-like"/>
    <property type="match status" value="1"/>
</dbReference>
<gene>
    <name evidence="5" type="ORF">Zmor_015932</name>
</gene>
<dbReference type="SMART" id="SM00369">
    <property type="entry name" value="LRR_TYP"/>
    <property type="match status" value="9"/>
</dbReference>
<accession>A0AA38MI02</accession>
<name>A0AA38MI02_9CUCU</name>
<dbReference type="AlphaFoldDB" id="A0AA38MI02"/>
<dbReference type="InterPro" id="IPR032675">
    <property type="entry name" value="LRR_dom_sf"/>
</dbReference>
<evidence type="ECO:0000256" key="2">
    <source>
        <dbReference type="ARBA" id="ARBA00022729"/>
    </source>
</evidence>
<dbReference type="InterPro" id="IPR050541">
    <property type="entry name" value="LRR_TM_domain-containing"/>
</dbReference>
<evidence type="ECO:0000313" key="5">
    <source>
        <dbReference type="EMBL" id="KAJ3656887.1"/>
    </source>
</evidence>
<dbReference type="Proteomes" id="UP001168821">
    <property type="component" value="Unassembled WGS sequence"/>
</dbReference>
<protein>
    <recommendedName>
        <fullName evidence="7">Leucine-rich repeat-containing protein 15</fullName>
    </recommendedName>
</protein>
<evidence type="ECO:0008006" key="7">
    <source>
        <dbReference type="Google" id="ProtNLM"/>
    </source>
</evidence>
<sequence>MYFILTRLAIAVVLCKASTSEEITFKNVTVEWVSDTGSNTTVVTSNSLKNNVPSGEEVSVIINGEVPILYERSVSDIENLKSLVLSGVGLEEIKPGAFVNLPVLEILILSKNKLTELKSDTFRDLNVSTIDLSQNSITSLQPGAFKNINIRHLALSNNQIVEFPSGVFENVTLGSLHLYNTLLKTIAPKALATTVLASLVLSENKLEEIEPEAFDMRELTSLSLDFNSIKHLRAGDLKNLPQLNTLDLVANKLEEVPEGVFNNSKITHLKLNYNKIATIASKAFDDMSKISVLHFDHNNLTQWDNNWLGGTSNPDYVMAGFNQFSEIPDEAFKNYPRLYSIDLQGNKIRKISPKAFHKLEHVVNFSLRDNEIDSWGPDWLVGVSIGTIDLSGNKLKCIDGDLDDIFKNNDFVQLEDNPWDTECTEKIKDFTTRKEKAAKTRSYVPN</sequence>